<gene>
    <name evidence="2" type="ORF">EOD39_12999</name>
</gene>
<dbReference type="Proteomes" id="UP000289886">
    <property type="component" value="Unassembled WGS sequence"/>
</dbReference>
<feature type="compositionally biased region" description="Basic and acidic residues" evidence="1">
    <location>
        <begin position="1"/>
        <end position="19"/>
    </location>
</feature>
<keyword evidence="3" id="KW-1185">Reference proteome</keyword>
<dbReference type="AlphaFoldDB" id="A0A662YR46"/>
<feature type="region of interest" description="Disordered" evidence="1">
    <location>
        <begin position="1"/>
        <end position="58"/>
    </location>
</feature>
<name>A0A662YR46_ACIRT</name>
<dbReference type="EMBL" id="SCEB01000646">
    <property type="protein sequence ID" value="RXM98546.1"/>
    <property type="molecule type" value="Genomic_DNA"/>
</dbReference>
<evidence type="ECO:0000313" key="2">
    <source>
        <dbReference type="EMBL" id="RXM98546.1"/>
    </source>
</evidence>
<accession>A0A662YR46</accession>
<organism evidence="2 3">
    <name type="scientific">Acipenser ruthenus</name>
    <name type="common">Sterlet sturgeon</name>
    <dbReference type="NCBI Taxonomy" id="7906"/>
    <lineage>
        <taxon>Eukaryota</taxon>
        <taxon>Metazoa</taxon>
        <taxon>Chordata</taxon>
        <taxon>Craniata</taxon>
        <taxon>Vertebrata</taxon>
        <taxon>Euteleostomi</taxon>
        <taxon>Actinopterygii</taxon>
        <taxon>Chondrostei</taxon>
        <taxon>Acipenseriformes</taxon>
        <taxon>Acipenseridae</taxon>
        <taxon>Acipenser</taxon>
    </lineage>
</organism>
<evidence type="ECO:0000313" key="3">
    <source>
        <dbReference type="Proteomes" id="UP000289886"/>
    </source>
</evidence>
<evidence type="ECO:0000256" key="1">
    <source>
        <dbReference type="SAM" id="MobiDB-lite"/>
    </source>
</evidence>
<reference evidence="2 3" key="1">
    <citation type="submission" date="2019-01" db="EMBL/GenBank/DDBJ databases">
        <title>Draft Genome and Complete Hox-Cluster Characterization of the Sterlet Sturgeon (Acipenser ruthenus).</title>
        <authorList>
            <person name="Wei Q."/>
        </authorList>
    </citation>
    <scope>NUCLEOTIDE SEQUENCE [LARGE SCALE GENOMIC DNA]</scope>
    <source>
        <strain evidence="2">WHYD16114868_AA</strain>
        <tissue evidence="2">Blood</tissue>
    </source>
</reference>
<protein>
    <submittedName>
        <fullName evidence="2">Zinc finger protein DPF3</fullName>
    </submittedName>
</protein>
<proteinExistence type="predicted"/>
<sequence>MEKRHRGPEGELPQRKEGQPAEGTTLEALLRGEGLDKKNNSKDEESLLEIQGAQCELH</sequence>
<feature type="compositionally biased region" description="Basic and acidic residues" evidence="1">
    <location>
        <begin position="33"/>
        <end position="45"/>
    </location>
</feature>
<comment type="caution">
    <text evidence="2">The sequence shown here is derived from an EMBL/GenBank/DDBJ whole genome shotgun (WGS) entry which is preliminary data.</text>
</comment>